<dbReference type="Gene3D" id="1.10.101.10">
    <property type="entry name" value="PGBD-like superfamily/PGBD"/>
    <property type="match status" value="1"/>
</dbReference>
<keyword evidence="5" id="KW-0961">Cell wall biogenesis/degradation</keyword>
<gene>
    <name evidence="7" type="primary">amiD</name>
    <name evidence="7" type="ORF">MIM_c23990</name>
</gene>
<dbReference type="FunFam" id="3.40.80.10:FF:000003">
    <property type="entry name" value="N-acetylmuramoyl-L-alanine amidase"/>
    <property type="match status" value="1"/>
</dbReference>
<dbReference type="EC" id="3.5.1.28" evidence="3"/>
<dbReference type="Proteomes" id="UP000019095">
    <property type="component" value="Chromosome"/>
</dbReference>
<dbReference type="RefSeq" id="WP_025373115.1">
    <property type="nucleotide sequence ID" value="NZ_CP003915.1"/>
</dbReference>
<keyword evidence="4 7" id="KW-0378">Hydrolase</keyword>
<dbReference type="PROSITE" id="PS51257">
    <property type="entry name" value="PROKAR_LIPOPROTEIN"/>
    <property type="match status" value="1"/>
</dbReference>
<dbReference type="InterPro" id="IPR036365">
    <property type="entry name" value="PGBD-like_sf"/>
</dbReference>
<name>W0PHP1_ADVMD</name>
<dbReference type="InterPro" id="IPR036366">
    <property type="entry name" value="PGBDSf"/>
</dbReference>
<comment type="catalytic activity">
    <reaction evidence="1">
        <text>Hydrolyzes the link between N-acetylmuramoyl residues and L-amino acid residues in certain cell-wall glycopeptides.</text>
        <dbReference type="EC" id="3.5.1.28"/>
    </reaction>
</comment>
<dbReference type="PANTHER" id="PTHR30417:SF1">
    <property type="entry name" value="N-ACETYLMURAMOYL-L-ALANINE AMIDASE AMID"/>
    <property type="match status" value="1"/>
</dbReference>
<dbReference type="EMBL" id="CP003915">
    <property type="protein sequence ID" value="AHG64473.1"/>
    <property type="molecule type" value="Genomic_DNA"/>
</dbReference>
<dbReference type="GO" id="GO:0009253">
    <property type="term" value="P:peptidoglycan catabolic process"/>
    <property type="evidence" value="ECO:0007669"/>
    <property type="project" value="InterPro"/>
</dbReference>
<dbReference type="Gene3D" id="3.40.80.10">
    <property type="entry name" value="Peptidoglycan recognition protein-like"/>
    <property type="match status" value="1"/>
</dbReference>
<keyword evidence="8" id="KW-1185">Reference proteome</keyword>
<protein>
    <recommendedName>
        <fullName evidence="3">N-acetylmuramoyl-L-alanine amidase</fullName>
        <ecNumber evidence="3">3.5.1.28</ecNumber>
    </recommendedName>
</protein>
<evidence type="ECO:0000256" key="4">
    <source>
        <dbReference type="ARBA" id="ARBA00022801"/>
    </source>
</evidence>
<dbReference type="PATRIC" id="fig|1247726.3.peg.2635"/>
<dbReference type="AlphaFoldDB" id="W0PHP1"/>
<dbReference type="eggNOG" id="COG3023">
    <property type="taxonomic scope" value="Bacteria"/>
</dbReference>
<dbReference type="SMART" id="SM00644">
    <property type="entry name" value="Ami_2"/>
    <property type="match status" value="1"/>
</dbReference>
<dbReference type="CDD" id="cd06583">
    <property type="entry name" value="PGRP"/>
    <property type="match status" value="1"/>
</dbReference>
<dbReference type="STRING" id="1247726.MIM_c23990"/>
<dbReference type="GO" id="GO:0019867">
    <property type="term" value="C:outer membrane"/>
    <property type="evidence" value="ECO:0007669"/>
    <property type="project" value="TreeGrafter"/>
</dbReference>
<sequence>MQRRAWLLLATAALGLGACTAGLPALPIDTSLRASSQDSRVRFIVLHYTSENRAESLRLLSQGQVSAHYLITDEPVRIFSLVDENRRAWHAGASQWFEYPNLNAMSIGIEMVNAGPLDAAHTRWATYSPAQITMLVALLRDIQSRHHVSAWNIVAHSDIAPLRKSDPGPAFPWRALAQQGLGRWYDESAVVQRIPLLDARTLSDASVVQGLLARIGYPIAQTGVWDAQTRQVVRAFQMHYRPADYAGQVDAQTLAIAEDLARQMSSPQP</sequence>
<dbReference type="InterPro" id="IPR051206">
    <property type="entry name" value="NAMLAA_amidase_2"/>
</dbReference>
<feature type="domain" description="N-acetylmuramoyl-L-alanine amidase" evidence="6">
    <location>
        <begin position="29"/>
        <end position="168"/>
    </location>
</feature>
<evidence type="ECO:0000313" key="8">
    <source>
        <dbReference type="Proteomes" id="UP000019095"/>
    </source>
</evidence>
<dbReference type="KEGG" id="amim:MIM_c23990"/>
<evidence type="ECO:0000256" key="3">
    <source>
        <dbReference type="ARBA" id="ARBA00011901"/>
    </source>
</evidence>
<dbReference type="InterPro" id="IPR036505">
    <property type="entry name" value="Amidase/PGRP_sf"/>
</dbReference>
<dbReference type="HOGENOM" id="CLU_049290_2_1_4"/>
<dbReference type="GO" id="GO:0008745">
    <property type="term" value="F:N-acetylmuramoyl-L-alanine amidase activity"/>
    <property type="evidence" value="ECO:0007669"/>
    <property type="project" value="UniProtKB-EC"/>
</dbReference>
<dbReference type="GO" id="GO:0071555">
    <property type="term" value="P:cell wall organization"/>
    <property type="evidence" value="ECO:0007669"/>
    <property type="project" value="UniProtKB-KW"/>
</dbReference>
<evidence type="ECO:0000256" key="2">
    <source>
        <dbReference type="ARBA" id="ARBA00007553"/>
    </source>
</evidence>
<proteinExistence type="inferred from homology"/>
<dbReference type="Pfam" id="PF01471">
    <property type="entry name" value="PG_binding_1"/>
    <property type="match status" value="1"/>
</dbReference>
<evidence type="ECO:0000259" key="6">
    <source>
        <dbReference type="SMART" id="SM00644"/>
    </source>
</evidence>
<reference evidence="7 8" key="1">
    <citation type="journal article" date="2014" name="Microbiology">
        <title>Unravelling the complete genome sequence of Advenella mimigardefordensis strain DPN7T and novel insights in the catabolism of the xenobiotic polythioester precursor 3,3'-dithiodipropionate.</title>
        <authorList>
            <person name="Wubbeler J.H."/>
            <person name="Hiessl S."/>
            <person name="Schuldes J."/>
            <person name="Thurmer A."/>
            <person name="Daniel R."/>
            <person name="Steinbuchel A."/>
        </authorList>
    </citation>
    <scope>NUCLEOTIDE SEQUENCE [LARGE SCALE GENOMIC DNA]</scope>
    <source>
        <strain evidence="8">DSM 17166 / LMG 22922 / DPN7</strain>
    </source>
</reference>
<dbReference type="SUPFAM" id="SSF47090">
    <property type="entry name" value="PGBD-like"/>
    <property type="match status" value="1"/>
</dbReference>
<evidence type="ECO:0000256" key="5">
    <source>
        <dbReference type="ARBA" id="ARBA00023316"/>
    </source>
</evidence>
<evidence type="ECO:0000313" key="7">
    <source>
        <dbReference type="EMBL" id="AHG64473.1"/>
    </source>
</evidence>
<dbReference type="PANTHER" id="PTHR30417">
    <property type="entry name" value="N-ACETYLMURAMOYL-L-ALANINE AMIDASE AMID"/>
    <property type="match status" value="1"/>
</dbReference>
<dbReference type="InterPro" id="IPR002477">
    <property type="entry name" value="Peptidoglycan-bd-like"/>
</dbReference>
<dbReference type="OrthoDB" id="9794842at2"/>
<dbReference type="SUPFAM" id="SSF55846">
    <property type="entry name" value="N-acetylmuramoyl-L-alanine amidase-like"/>
    <property type="match status" value="1"/>
</dbReference>
<accession>W0PHP1</accession>
<comment type="similarity">
    <text evidence="2">Belongs to the N-acetylmuramoyl-L-alanine amidase 2 family.</text>
</comment>
<evidence type="ECO:0000256" key="1">
    <source>
        <dbReference type="ARBA" id="ARBA00001561"/>
    </source>
</evidence>
<organism evidence="7 8">
    <name type="scientific">Advenella mimigardefordensis (strain DSM 17166 / LMG 22922 / DPN7)</name>
    <dbReference type="NCBI Taxonomy" id="1247726"/>
    <lineage>
        <taxon>Bacteria</taxon>
        <taxon>Pseudomonadati</taxon>
        <taxon>Pseudomonadota</taxon>
        <taxon>Betaproteobacteria</taxon>
        <taxon>Burkholderiales</taxon>
        <taxon>Alcaligenaceae</taxon>
    </lineage>
</organism>
<dbReference type="InterPro" id="IPR002502">
    <property type="entry name" value="Amidase_domain"/>
</dbReference>
<dbReference type="GO" id="GO:0009254">
    <property type="term" value="P:peptidoglycan turnover"/>
    <property type="evidence" value="ECO:0007669"/>
    <property type="project" value="TreeGrafter"/>
</dbReference>
<dbReference type="Pfam" id="PF01510">
    <property type="entry name" value="Amidase_2"/>
    <property type="match status" value="1"/>
</dbReference>